<dbReference type="PANTHER" id="PTHR30287:SF1">
    <property type="entry name" value="INNER MEMBRANE PROTEIN"/>
    <property type="match status" value="1"/>
</dbReference>
<evidence type="ECO:0000256" key="4">
    <source>
        <dbReference type="ARBA" id="ARBA00022989"/>
    </source>
</evidence>
<accession>A0ABX0XWI0</accession>
<dbReference type="Proteomes" id="UP000722989">
    <property type="component" value="Unassembled WGS sequence"/>
</dbReference>
<feature type="transmembrane region" description="Helical" evidence="6">
    <location>
        <begin position="413"/>
        <end position="434"/>
    </location>
</feature>
<gene>
    <name evidence="8" type="ORF">HC031_08350</name>
</gene>
<dbReference type="RefSeq" id="WP_167924629.1">
    <property type="nucleotide sequence ID" value="NZ_JAATVY010000004.1"/>
</dbReference>
<evidence type="ECO:0000313" key="9">
    <source>
        <dbReference type="Proteomes" id="UP000722989"/>
    </source>
</evidence>
<comment type="caution">
    <text evidence="8">The sequence shown here is derived from an EMBL/GenBank/DDBJ whole genome shotgun (WGS) entry which is preliminary data.</text>
</comment>
<feature type="transmembrane region" description="Helical" evidence="6">
    <location>
        <begin position="704"/>
        <end position="725"/>
    </location>
</feature>
<evidence type="ECO:0000256" key="6">
    <source>
        <dbReference type="SAM" id="Phobius"/>
    </source>
</evidence>
<dbReference type="Pfam" id="PF02687">
    <property type="entry name" value="FtsX"/>
    <property type="match status" value="2"/>
</dbReference>
<evidence type="ECO:0000256" key="2">
    <source>
        <dbReference type="ARBA" id="ARBA00022475"/>
    </source>
</evidence>
<evidence type="ECO:0000313" key="8">
    <source>
        <dbReference type="EMBL" id="NJC69730.1"/>
    </source>
</evidence>
<feature type="transmembrane region" description="Helical" evidence="6">
    <location>
        <begin position="27"/>
        <end position="47"/>
    </location>
</feature>
<feature type="domain" description="ABC3 transporter permease C-terminal" evidence="7">
    <location>
        <begin position="200"/>
        <end position="312"/>
    </location>
</feature>
<keyword evidence="3 6" id="KW-0812">Transmembrane</keyword>
<feature type="transmembrane region" description="Helical" evidence="6">
    <location>
        <begin position="249"/>
        <end position="271"/>
    </location>
</feature>
<keyword evidence="4 6" id="KW-1133">Transmembrane helix</keyword>
<feature type="domain" description="ABC3 transporter permease C-terminal" evidence="7">
    <location>
        <begin position="651"/>
        <end position="756"/>
    </location>
</feature>
<evidence type="ECO:0000259" key="7">
    <source>
        <dbReference type="Pfam" id="PF02687"/>
    </source>
</evidence>
<keyword evidence="9" id="KW-1185">Reference proteome</keyword>
<keyword evidence="5 6" id="KW-0472">Membrane</keyword>
<dbReference type="InterPro" id="IPR038766">
    <property type="entry name" value="Membrane_comp_ABC_pdt"/>
</dbReference>
<name>A0ABX0XWI0_9ACTN</name>
<feature type="transmembrane region" description="Helical" evidence="6">
    <location>
        <begin position="333"/>
        <end position="351"/>
    </location>
</feature>
<feature type="transmembrane region" description="Helical" evidence="6">
    <location>
        <begin position="648"/>
        <end position="666"/>
    </location>
</feature>
<keyword evidence="2" id="KW-1003">Cell membrane</keyword>
<evidence type="ECO:0000256" key="1">
    <source>
        <dbReference type="ARBA" id="ARBA00004651"/>
    </source>
</evidence>
<sequence>MIARWIRDLILGARLSRAGGRDGRVRMAMTAVGVGIGVAMLLAASSIPAMLQARHDRTAARDYQMYGDTPMAKSDRTLLVTEADTEFRGITVRGRLLQPDGPHAPVPPGLATLPRPGEMVVSPALAALLSAPDGALLRPRLPDRIVGSIGDRGLAGPREYAFYLGSDQLTADSNAHRIDHFGDRNVGDAFSPMLALLIVIIFVVLLLPIGMFIAAAIRFGDERRDRRLAALRLVGADSRMVRRIAAGEALVAAGLGLLAGALFFLVGIQFVEGVTLTDISVFTSDVRPDAVFATLVALAVPAAAVGITVLAMSRAVIEPLGVVRRSGGTRRRLWWRLAPPAVGLALLYPLVGQVGRSTARANPFQVAGGAVLLLISVAVILPWLIEAVVRRLGGGGVAWQLAVRRLQLSSGTAARIVNGVAVAVAGGIALQMLFSAAAASNSIPTGQDITRAQVEAGFDRATGPAIAAEAGARFRATPGVRSVLSFAELTGTDPKAPAPSEGMAPTFPIYVADCRTLAELAAIDRCADGDAFLVARAAGDPFKGATPGPGERVRVGSVEWTVPPSARPAEPKPDSLARTASGVYATPSAAGVAALREPSVRTFLRVDQAKPDVYEYVRNTAFAIDPAMYVTVLQGTRASSQFITIQRGLFIGLVVTLLMIGASLLVSTLEQLQERRRLLAALVAVGAQRATLGWSVLWQTAVPVLLGLGLAVVAGAGLGAVLLAMVGEPVRFDWWNVSGIAGTAAAVVLVVTGLSLPVLWRLVRPDGLRTE</sequence>
<feature type="transmembrane region" description="Helical" evidence="6">
    <location>
        <begin position="737"/>
        <end position="760"/>
    </location>
</feature>
<organism evidence="8 9">
    <name type="scientific">Planosporangium thailandense</name>
    <dbReference type="NCBI Taxonomy" id="765197"/>
    <lineage>
        <taxon>Bacteria</taxon>
        <taxon>Bacillati</taxon>
        <taxon>Actinomycetota</taxon>
        <taxon>Actinomycetes</taxon>
        <taxon>Micromonosporales</taxon>
        <taxon>Micromonosporaceae</taxon>
        <taxon>Planosporangium</taxon>
    </lineage>
</organism>
<protein>
    <submittedName>
        <fullName evidence="8">ABC transporter permease</fullName>
    </submittedName>
</protein>
<evidence type="ECO:0000256" key="5">
    <source>
        <dbReference type="ARBA" id="ARBA00023136"/>
    </source>
</evidence>
<comment type="subcellular location">
    <subcellularLocation>
        <location evidence="1">Cell membrane</location>
        <topology evidence="1">Multi-pass membrane protein</topology>
    </subcellularLocation>
</comment>
<proteinExistence type="predicted"/>
<reference evidence="8 9" key="1">
    <citation type="submission" date="2020-03" db="EMBL/GenBank/DDBJ databases">
        <title>WGS of the type strain of Planosporangium spp.</title>
        <authorList>
            <person name="Thawai C."/>
        </authorList>
    </citation>
    <scope>NUCLEOTIDE SEQUENCE [LARGE SCALE GENOMIC DNA]</scope>
    <source>
        <strain evidence="8 9">TBRC 5610</strain>
    </source>
</reference>
<feature type="transmembrane region" description="Helical" evidence="6">
    <location>
        <begin position="193"/>
        <end position="217"/>
    </location>
</feature>
<feature type="transmembrane region" description="Helical" evidence="6">
    <location>
        <begin position="363"/>
        <end position="385"/>
    </location>
</feature>
<evidence type="ECO:0000256" key="3">
    <source>
        <dbReference type="ARBA" id="ARBA00022692"/>
    </source>
</evidence>
<dbReference type="InterPro" id="IPR003838">
    <property type="entry name" value="ABC3_permease_C"/>
</dbReference>
<dbReference type="EMBL" id="JAATVY010000004">
    <property type="protein sequence ID" value="NJC69730.1"/>
    <property type="molecule type" value="Genomic_DNA"/>
</dbReference>
<feature type="transmembrane region" description="Helical" evidence="6">
    <location>
        <begin position="291"/>
        <end position="312"/>
    </location>
</feature>
<dbReference type="PANTHER" id="PTHR30287">
    <property type="entry name" value="MEMBRANE COMPONENT OF PREDICTED ABC SUPERFAMILY METABOLITE UPTAKE TRANSPORTER"/>
    <property type="match status" value="1"/>
</dbReference>